<protein>
    <submittedName>
        <fullName evidence="15">Uncharacterized protein</fullName>
    </submittedName>
</protein>
<evidence type="ECO:0000313" key="16">
    <source>
        <dbReference type="Proteomes" id="UP000825935"/>
    </source>
</evidence>
<dbReference type="SMART" id="SM00360">
    <property type="entry name" value="RRM"/>
    <property type="match status" value="1"/>
</dbReference>
<dbReference type="InterPro" id="IPR001878">
    <property type="entry name" value="Znf_CCHC"/>
</dbReference>
<organism evidence="15 16">
    <name type="scientific">Ceratopteris richardii</name>
    <name type="common">Triangle waterfern</name>
    <dbReference type="NCBI Taxonomy" id="49495"/>
    <lineage>
        <taxon>Eukaryota</taxon>
        <taxon>Viridiplantae</taxon>
        <taxon>Streptophyta</taxon>
        <taxon>Embryophyta</taxon>
        <taxon>Tracheophyta</taxon>
        <taxon>Polypodiopsida</taxon>
        <taxon>Polypodiidae</taxon>
        <taxon>Polypodiales</taxon>
        <taxon>Pteridineae</taxon>
        <taxon>Pteridaceae</taxon>
        <taxon>Parkerioideae</taxon>
        <taxon>Ceratopteris</taxon>
    </lineage>
</organism>
<dbReference type="PANTHER" id="PTHR46259:SF1">
    <property type="entry name" value="ZINC FINGER CCHC-TYPE AND RNA-BINDING MOTIF-CONTAINING PROTEIN 1"/>
    <property type="match status" value="1"/>
</dbReference>
<dbReference type="GO" id="GO:0005689">
    <property type="term" value="C:U12-type spliceosomal complex"/>
    <property type="evidence" value="ECO:0007669"/>
    <property type="project" value="InterPro"/>
</dbReference>
<evidence type="ECO:0000256" key="1">
    <source>
        <dbReference type="ARBA" id="ARBA00004123"/>
    </source>
</evidence>
<keyword evidence="9" id="KW-0539">Nucleus</keyword>
<feature type="domain" description="CCHC-type" evidence="14">
    <location>
        <begin position="138"/>
        <end position="154"/>
    </location>
</feature>
<evidence type="ECO:0000256" key="7">
    <source>
        <dbReference type="ARBA" id="ARBA00022884"/>
    </source>
</evidence>
<dbReference type="InterPro" id="IPR036875">
    <property type="entry name" value="Znf_CCHC_sf"/>
</dbReference>
<dbReference type="Proteomes" id="UP000825935">
    <property type="component" value="Chromosome 23"/>
</dbReference>
<proteinExistence type="predicted"/>
<dbReference type="CDD" id="cd12393">
    <property type="entry name" value="RRM_ZCRB1"/>
    <property type="match status" value="1"/>
</dbReference>
<feature type="region of interest" description="Disordered" evidence="12">
    <location>
        <begin position="157"/>
        <end position="185"/>
    </location>
</feature>
<comment type="subcellular location">
    <subcellularLocation>
        <location evidence="1">Nucleus</location>
    </subcellularLocation>
</comment>
<dbReference type="GO" id="GO:0003723">
    <property type="term" value="F:RNA binding"/>
    <property type="evidence" value="ECO:0007669"/>
    <property type="project" value="UniProtKB-UniRule"/>
</dbReference>
<feature type="compositionally biased region" description="Acidic residues" evidence="12">
    <location>
        <begin position="1"/>
        <end position="12"/>
    </location>
</feature>
<accession>A0A8T2RZV2</accession>
<evidence type="ECO:0000256" key="9">
    <source>
        <dbReference type="ARBA" id="ARBA00023242"/>
    </source>
</evidence>
<dbReference type="PROSITE" id="PS50102">
    <property type="entry name" value="RRM"/>
    <property type="match status" value="1"/>
</dbReference>
<dbReference type="GO" id="GO:0008270">
    <property type="term" value="F:zinc ion binding"/>
    <property type="evidence" value="ECO:0007669"/>
    <property type="project" value="UniProtKB-KW"/>
</dbReference>
<dbReference type="InterPro" id="IPR000504">
    <property type="entry name" value="RRM_dom"/>
</dbReference>
<dbReference type="SMART" id="SM00343">
    <property type="entry name" value="ZnF_C2HC"/>
    <property type="match status" value="1"/>
</dbReference>
<evidence type="ECO:0000259" key="13">
    <source>
        <dbReference type="PROSITE" id="PS50102"/>
    </source>
</evidence>
<dbReference type="Pfam" id="PF00098">
    <property type="entry name" value="zf-CCHC"/>
    <property type="match status" value="1"/>
</dbReference>
<evidence type="ECO:0000256" key="4">
    <source>
        <dbReference type="ARBA" id="ARBA00022728"/>
    </source>
</evidence>
<name>A0A8T2RZV2_CERRI</name>
<gene>
    <name evidence="15" type="ORF">KP509_23G052700</name>
</gene>
<dbReference type="InterPro" id="IPR003954">
    <property type="entry name" value="RRM_euk-type"/>
</dbReference>
<keyword evidence="7 11" id="KW-0694">RNA-binding</keyword>
<feature type="domain" description="RRM" evidence="13">
    <location>
        <begin position="42"/>
        <end position="120"/>
    </location>
</feature>
<evidence type="ECO:0000256" key="8">
    <source>
        <dbReference type="ARBA" id="ARBA00023187"/>
    </source>
</evidence>
<evidence type="ECO:0000256" key="6">
    <source>
        <dbReference type="ARBA" id="ARBA00022833"/>
    </source>
</evidence>
<feature type="region of interest" description="Disordered" evidence="12">
    <location>
        <begin position="203"/>
        <end position="244"/>
    </location>
</feature>
<evidence type="ECO:0000256" key="12">
    <source>
        <dbReference type="SAM" id="MobiDB-lite"/>
    </source>
</evidence>
<keyword evidence="5 10" id="KW-0863">Zinc-finger</keyword>
<feature type="region of interest" description="Disordered" evidence="12">
    <location>
        <begin position="1"/>
        <end position="35"/>
    </location>
</feature>
<dbReference type="InterPro" id="IPR035979">
    <property type="entry name" value="RBD_domain_sf"/>
</dbReference>
<dbReference type="SUPFAM" id="SSF54928">
    <property type="entry name" value="RNA-binding domain, RBD"/>
    <property type="match status" value="1"/>
</dbReference>
<dbReference type="AlphaFoldDB" id="A0A8T2RZV2"/>
<dbReference type="InterPro" id="IPR012677">
    <property type="entry name" value="Nucleotide-bd_a/b_plait_sf"/>
</dbReference>
<keyword evidence="6" id="KW-0862">Zinc</keyword>
<comment type="caution">
    <text evidence="15">The sequence shown here is derived from an EMBL/GenBank/DDBJ whole genome shotgun (WGS) entry which is preliminary data.</text>
</comment>
<dbReference type="EMBL" id="CM035428">
    <property type="protein sequence ID" value="KAH7302020.1"/>
    <property type="molecule type" value="Genomic_DNA"/>
</dbReference>
<dbReference type="OrthoDB" id="267048at2759"/>
<dbReference type="Pfam" id="PF00076">
    <property type="entry name" value="RRM_1"/>
    <property type="match status" value="1"/>
</dbReference>
<keyword evidence="3" id="KW-0479">Metal-binding</keyword>
<reference evidence="15 16" key="1">
    <citation type="submission" date="2021-08" db="EMBL/GenBank/DDBJ databases">
        <title>WGS assembly of Ceratopteris richardii.</title>
        <authorList>
            <person name="Marchant D.B."/>
            <person name="Chen G."/>
            <person name="Jenkins J."/>
            <person name="Shu S."/>
            <person name="Leebens-Mack J."/>
            <person name="Grimwood J."/>
            <person name="Schmutz J."/>
            <person name="Soltis P."/>
            <person name="Soltis D."/>
            <person name="Chen Z.-H."/>
        </authorList>
    </citation>
    <scope>NUCLEOTIDE SEQUENCE [LARGE SCALE GENOMIC DNA]</scope>
    <source>
        <strain evidence="15">Whitten #5841</strain>
        <tissue evidence="15">Leaf</tissue>
    </source>
</reference>
<keyword evidence="4" id="KW-0747">Spliceosome</keyword>
<dbReference type="PANTHER" id="PTHR46259">
    <property type="entry name" value="ZINC FINGER CCHC-TYPE AND RNA-BINDING MOTIF-CONTAINING PROTEIN 1"/>
    <property type="match status" value="1"/>
</dbReference>
<dbReference type="OMA" id="DDDNWAS"/>
<evidence type="ECO:0000313" key="15">
    <source>
        <dbReference type="EMBL" id="KAH7302020.1"/>
    </source>
</evidence>
<dbReference type="SUPFAM" id="SSF57756">
    <property type="entry name" value="Retrovirus zinc finger-like domains"/>
    <property type="match status" value="1"/>
</dbReference>
<dbReference type="Gene3D" id="3.30.70.330">
    <property type="match status" value="1"/>
</dbReference>
<evidence type="ECO:0000256" key="11">
    <source>
        <dbReference type="PROSITE-ProRule" id="PRU00176"/>
    </source>
</evidence>
<evidence type="ECO:0000256" key="2">
    <source>
        <dbReference type="ARBA" id="ARBA00022664"/>
    </source>
</evidence>
<evidence type="ECO:0000256" key="10">
    <source>
        <dbReference type="PROSITE-ProRule" id="PRU00047"/>
    </source>
</evidence>
<evidence type="ECO:0000256" key="3">
    <source>
        <dbReference type="ARBA" id="ARBA00022723"/>
    </source>
</evidence>
<keyword evidence="8" id="KW-0508">mRNA splicing</keyword>
<keyword evidence="16" id="KW-1185">Reference proteome</keyword>
<dbReference type="InterPro" id="IPR044598">
    <property type="entry name" value="ZCRB1"/>
</dbReference>
<keyword evidence="2" id="KW-0507">mRNA processing</keyword>
<sequence length="244" mass="27566">MYSSSEEDDFEDRWEKLTSQESGKSSKKNKTGGSGGLVPSKSTVYVSNLDFSLTNCDLYQIFSKFGKIGKVTVMKDKVTRVSKGVAFILFTSQEDARKAVQVMNGKILNKRTLHASIAIDNGRAREFIKKRIYKDKSKCYECGEAEHLSYECPRNVLGNRERPVPKKRRYGVQGSGREGHYDGHSADEAQFEDDSWASIVATQNAQANLHHAGTNKNDGIKDEKREEKKKRVARYFSDESDNED</sequence>
<dbReference type="InterPro" id="IPR034219">
    <property type="entry name" value="ZCRB1_RRM"/>
</dbReference>
<evidence type="ECO:0000259" key="14">
    <source>
        <dbReference type="PROSITE" id="PS50158"/>
    </source>
</evidence>
<dbReference type="PROSITE" id="PS50158">
    <property type="entry name" value="ZF_CCHC"/>
    <property type="match status" value="1"/>
</dbReference>
<evidence type="ECO:0000256" key="5">
    <source>
        <dbReference type="ARBA" id="ARBA00022771"/>
    </source>
</evidence>
<dbReference type="GO" id="GO:0000398">
    <property type="term" value="P:mRNA splicing, via spliceosome"/>
    <property type="evidence" value="ECO:0007669"/>
    <property type="project" value="InterPro"/>
</dbReference>
<dbReference type="SMART" id="SM00361">
    <property type="entry name" value="RRM_1"/>
    <property type="match status" value="1"/>
</dbReference>